<gene>
    <name evidence="2" type="ORF">HNQ86_001722</name>
    <name evidence="1" type="ORF">LF63_0102540</name>
</gene>
<comment type="caution">
    <text evidence="1">The sequence shown here is derived from an EMBL/GenBank/DDBJ whole genome shotgun (WGS) entry which is preliminary data.</text>
</comment>
<dbReference type="InterPro" id="IPR018680">
    <property type="entry name" value="DUF2164"/>
</dbReference>
<organism evidence="1 3">
    <name type="scientific">Oleiagrimonas soli</name>
    <dbReference type="NCBI Taxonomy" id="1543381"/>
    <lineage>
        <taxon>Bacteria</taxon>
        <taxon>Pseudomonadati</taxon>
        <taxon>Pseudomonadota</taxon>
        <taxon>Gammaproteobacteria</taxon>
        <taxon>Lysobacterales</taxon>
        <taxon>Rhodanobacteraceae</taxon>
        <taxon>Oleiagrimonas</taxon>
    </lineage>
</organism>
<dbReference type="HOGENOM" id="CLU_157964_2_1_6"/>
<evidence type="ECO:0000313" key="3">
    <source>
        <dbReference type="Proteomes" id="UP000029708"/>
    </source>
</evidence>
<evidence type="ECO:0000313" key="1">
    <source>
        <dbReference type="EMBL" id="KGI78834.1"/>
    </source>
</evidence>
<dbReference type="EMBL" id="JROI01000007">
    <property type="protein sequence ID" value="KGI78834.1"/>
    <property type="molecule type" value="Genomic_DNA"/>
</dbReference>
<reference evidence="1 3" key="1">
    <citation type="submission" date="2014-09" db="EMBL/GenBank/DDBJ databases">
        <title>Xanthomonadaceae 3.5X direct submission.</title>
        <authorList>
            <person name="Fang T."/>
            <person name="Wang H."/>
        </authorList>
    </citation>
    <scope>NUCLEOTIDE SEQUENCE [LARGE SCALE GENOMIC DNA]</scope>
    <source>
        <strain evidence="1 3">3.5X</strain>
    </source>
</reference>
<dbReference type="RefSeq" id="WP_043099422.1">
    <property type="nucleotide sequence ID" value="NZ_JACHET010000001.1"/>
</dbReference>
<protein>
    <submittedName>
        <fullName evidence="2">Uncharacterized protein (DUF2164 family)</fullName>
    </submittedName>
</protein>
<evidence type="ECO:0000313" key="4">
    <source>
        <dbReference type="Proteomes" id="UP000560000"/>
    </source>
</evidence>
<dbReference type="Pfam" id="PF09932">
    <property type="entry name" value="DUF2164"/>
    <property type="match status" value="1"/>
</dbReference>
<evidence type="ECO:0000313" key="2">
    <source>
        <dbReference type="EMBL" id="MBB6184377.1"/>
    </source>
</evidence>
<dbReference type="AlphaFoldDB" id="A0A099CYJ6"/>
<dbReference type="OrthoDB" id="6629495at2"/>
<accession>A0A099CYJ6</accession>
<dbReference type="EMBL" id="JACHET010000001">
    <property type="protein sequence ID" value="MBB6184377.1"/>
    <property type="molecule type" value="Genomic_DNA"/>
</dbReference>
<dbReference type="Proteomes" id="UP000029708">
    <property type="component" value="Unassembled WGS sequence"/>
</dbReference>
<keyword evidence="3" id="KW-1185">Reference proteome</keyword>
<proteinExistence type="predicted"/>
<dbReference type="STRING" id="1543381.LF63_0102540"/>
<dbReference type="Proteomes" id="UP000560000">
    <property type="component" value="Unassembled WGS sequence"/>
</dbReference>
<sequence length="84" mass="9754">MSAIAFTREEKDRMVGRIKQYFAEQLDQEIGQFDAEFLLDFFAEDLGAYFYNRGLYDAQAALSARIDDVQDAIGQLERPTEYRT</sequence>
<reference evidence="2 4" key="2">
    <citation type="submission" date="2020-08" db="EMBL/GenBank/DDBJ databases">
        <title>Genomic Encyclopedia of Type Strains, Phase IV (KMG-IV): sequencing the most valuable type-strain genomes for metagenomic binning, comparative biology and taxonomic classification.</title>
        <authorList>
            <person name="Goeker M."/>
        </authorList>
    </citation>
    <scope>NUCLEOTIDE SEQUENCE [LARGE SCALE GENOMIC DNA]</scope>
    <source>
        <strain evidence="2 4">DSM 107085</strain>
    </source>
</reference>
<name>A0A099CYJ6_9GAMM</name>